<evidence type="ECO:0000256" key="1">
    <source>
        <dbReference type="ARBA" id="ARBA00004442"/>
    </source>
</evidence>
<dbReference type="InterPro" id="IPR036942">
    <property type="entry name" value="Beta-barrel_TonB_sf"/>
</dbReference>
<sequence>MGRLSDQCDHLRLAGHGHGPALLGLGLEAPLVRLGLVGLELGADVLPDVHVGDVDGRYLEGGSGFKDKSALSHIHGEYKISEEIIDIVLGGSYRLYNPNSSGTIFSDTGGVVITNYEYGLYTSLEKRFFERDLIVTATARLDKNENFNFLLSPAVSVVYRYDANKYFRLSFSSAIRNPTLQDQYLFYNLGPAILVGNINGFDSLVTFPSL</sequence>
<comment type="caution">
    <text evidence="5">The sequence shown here is derived from an EMBL/GenBank/DDBJ whole genome shotgun (WGS) entry which is preliminary data.</text>
</comment>
<dbReference type="AlphaFoldDB" id="A0A0F9DDV5"/>
<feature type="domain" description="TonB-dependent receptor-like beta-barrel" evidence="4">
    <location>
        <begin position="89"/>
        <end position="187"/>
    </location>
</feature>
<dbReference type="Pfam" id="PF00593">
    <property type="entry name" value="TonB_dep_Rec_b-barrel"/>
    <property type="match status" value="1"/>
</dbReference>
<evidence type="ECO:0000256" key="3">
    <source>
        <dbReference type="ARBA" id="ARBA00023237"/>
    </source>
</evidence>
<dbReference type="GO" id="GO:0009279">
    <property type="term" value="C:cell outer membrane"/>
    <property type="evidence" value="ECO:0007669"/>
    <property type="project" value="UniProtKB-SubCell"/>
</dbReference>
<accession>A0A0F9DDV5</accession>
<dbReference type="EMBL" id="LAZR01029328">
    <property type="protein sequence ID" value="KKL59908.1"/>
    <property type="molecule type" value="Genomic_DNA"/>
</dbReference>
<gene>
    <name evidence="5" type="ORF">LCGC14_2210630</name>
</gene>
<dbReference type="Gene3D" id="2.40.170.20">
    <property type="entry name" value="TonB-dependent receptor, beta-barrel domain"/>
    <property type="match status" value="1"/>
</dbReference>
<name>A0A0F9DDV5_9ZZZZ</name>
<keyword evidence="3" id="KW-0998">Cell outer membrane</keyword>
<reference evidence="5" key="1">
    <citation type="journal article" date="2015" name="Nature">
        <title>Complex archaea that bridge the gap between prokaryotes and eukaryotes.</title>
        <authorList>
            <person name="Spang A."/>
            <person name="Saw J.H."/>
            <person name="Jorgensen S.L."/>
            <person name="Zaremba-Niedzwiedzka K."/>
            <person name="Martijn J."/>
            <person name="Lind A.E."/>
            <person name="van Eijk R."/>
            <person name="Schleper C."/>
            <person name="Guy L."/>
            <person name="Ettema T.J."/>
        </authorList>
    </citation>
    <scope>NUCLEOTIDE SEQUENCE</scope>
</reference>
<feature type="non-terminal residue" evidence="5">
    <location>
        <position position="210"/>
    </location>
</feature>
<keyword evidence="2" id="KW-0472">Membrane</keyword>
<dbReference type="SUPFAM" id="SSF56935">
    <property type="entry name" value="Porins"/>
    <property type="match status" value="1"/>
</dbReference>
<comment type="subcellular location">
    <subcellularLocation>
        <location evidence="1">Cell outer membrane</location>
    </subcellularLocation>
</comment>
<evidence type="ECO:0000313" key="5">
    <source>
        <dbReference type="EMBL" id="KKL59908.1"/>
    </source>
</evidence>
<proteinExistence type="predicted"/>
<evidence type="ECO:0000259" key="4">
    <source>
        <dbReference type="Pfam" id="PF00593"/>
    </source>
</evidence>
<protein>
    <recommendedName>
        <fullName evidence="4">TonB-dependent receptor-like beta-barrel domain-containing protein</fullName>
    </recommendedName>
</protein>
<organism evidence="5">
    <name type="scientific">marine sediment metagenome</name>
    <dbReference type="NCBI Taxonomy" id="412755"/>
    <lineage>
        <taxon>unclassified sequences</taxon>
        <taxon>metagenomes</taxon>
        <taxon>ecological metagenomes</taxon>
    </lineage>
</organism>
<evidence type="ECO:0000256" key="2">
    <source>
        <dbReference type="ARBA" id="ARBA00023136"/>
    </source>
</evidence>
<dbReference type="InterPro" id="IPR000531">
    <property type="entry name" value="Beta-barrel_TonB"/>
</dbReference>